<proteinExistence type="predicted"/>
<evidence type="ECO:0000313" key="2">
    <source>
        <dbReference type="Proteomes" id="UP000663852"/>
    </source>
</evidence>
<dbReference type="EMBL" id="CAJNOJ010000493">
    <property type="protein sequence ID" value="CAF1467387.1"/>
    <property type="molecule type" value="Genomic_DNA"/>
</dbReference>
<dbReference type="AlphaFoldDB" id="A0A815QSM4"/>
<sequence>MYFNDLMEQLMMFYFENKFVDDVKTGWPKLHHQFEALQEMLHFSGSTHRFELIILLCESANVSVSINAFF</sequence>
<reference evidence="1" key="1">
    <citation type="submission" date="2021-02" db="EMBL/GenBank/DDBJ databases">
        <authorList>
            <person name="Nowell W R."/>
        </authorList>
    </citation>
    <scope>NUCLEOTIDE SEQUENCE</scope>
</reference>
<evidence type="ECO:0000313" key="1">
    <source>
        <dbReference type="EMBL" id="CAF1467387.1"/>
    </source>
</evidence>
<dbReference type="Proteomes" id="UP000663852">
    <property type="component" value="Unassembled WGS sequence"/>
</dbReference>
<gene>
    <name evidence="1" type="ORF">EDS130_LOCUS40557</name>
</gene>
<comment type="caution">
    <text evidence="1">The sequence shown here is derived from an EMBL/GenBank/DDBJ whole genome shotgun (WGS) entry which is preliminary data.</text>
</comment>
<protein>
    <submittedName>
        <fullName evidence="1">Uncharacterized protein</fullName>
    </submittedName>
</protein>
<organism evidence="1 2">
    <name type="scientific">Adineta ricciae</name>
    <name type="common">Rotifer</name>
    <dbReference type="NCBI Taxonomy" id="249248"/>
    <lineage>
        <taxon>Eukaryota</taxon>
        <taxon>Metazoa</taxon>
        <taxon>Spiralia</taxon>
        <taxon>Gnathifera</taxon>
        <taxon>Rotifera</taxon>
        <taxon>Eurotatoria</taxon>
        <taxon>Bdelloidea</taxon>
        <taxon>Adinetida</taxon>
        <taxon>Adinetidae</taxon>
        <taxon>Adineta</taxon>
    </lineage>
</organism>
<name>A0A815QSM4_ADIRI</name>
<accession>A0A815QSM4</accession>